<evidence type="ECO:0000256" key="1">
    <source>
        <dbReference type="ARBA" id="ARBA00022515"/>
    </source>
</evidence>
<evidence type="ECO:0000313" key="15">
    <source>
        <dbReference type="EMBL" id="SVB52997.1"/>
    </source>
</evidence>
<gene>
    <name evidence="15" type="ORF">METZ01_LOCUS205851</name>
</gene>
<dbReference type="PROSITE" id="PS51192">
    <property type="entry name" value="HELICASE_ATP_BIND_1"/>
    <property type="match status" value="1"/>
</dbReference>
<dbReference type="InterPro" id="IPR001650">
    <property type="entry name" value="Helicase_C-like"/>
</dbReference>
<proteinExistence type="predicted"/>
<evidence type="ECO:0000259" key="14">
    <source>
        <dbReference type="PROSITE" id="PS51194"/>
    </source>
</evidence>
<evidence type="ECO:0000256" key="11">
    <source>
        <dbReference type="ARBA" id="ARBA00034808"/>
    </source>
</evidence>
<dbReference type="GO" id="GO:0016787">
    <property type="term" value="F:hydrolase activity"/>
    <property type="evidence" value="ECO:0007669"/>
    <property type="project" value="UniProtKB-KW"/>
</dbReference>
<keyword evidence="3" id="KW-0479">Metal-binding</keyword>
<dbReference type="SMART" id="SM00490">
    <property type="entry name" value="HELICc"/>
    <property type="match status" value="1"/>
</dbReference>
<protein>
    <recommendedName>
        <fullName evidence="11">DNA 3'-5' helicase</fullName>
        <ecNumber evidence="11">5.6.2.4</ecNumber>
    </recommendedName>
</protein>
<keyword evidence="4" id="KW-0547">Nucleotide-binding</keyword>
<dbReference type="InterPro" id="IPR005259">
    <property type="entry name" value="PriA"/>
</dbReference>
<dbReference type="GO" id="GO:0003677">
    <property type="term" value="F:DNA binding"/>
    <property type="evidence" value="ECO:0007669"/>
    <property type="project" value="UniProtKB-KW"/>
</dbReference>
<dbReference type="EMBL" id="UINC01045800">
    <property type="protein sequence ID" value="SVB52997.1"/>
    <property type="molecule type" value="Genomic_DNA"/>
</dbReference>
<keyword evidence="9" id="KW-0238">DNA-binding</keyword>
<reference evidence="15" key="1">
    <citation type="submission" date="2018-05" db="EMBL/GenBank/DDBJ databases">
        <authorList>
            <person name="Lanie J.A."/>
            <person name="Ng W.-L."/>
            <person name="Kazmierczak K.M."/>
            <person name="Andrzejewski T.M."/>
            <person name="Davidsen T.M."/>
            <person name="Wayne K.J."/>
            <person name="Tettelin H."/>
            <person name="Glass J.I."/>
            <person name="Rusch D."/>
            <person name="Podicherti R."/>
            <person name="Tsui H.-C.T."/>
            <person name="Winkler M.E."/>
        </authorList>
    </citation>
    <scope>NUCLEOTIDE SEQUENCE</scope>
</reference>
<keyword evidence="10" id="KW-0413">Isomerase</keyword>
<dbReference type="GO" id="GO:0046872">
    <property type="term" value="F:metal ion binding"/>
    <property type="evidence" value="ECO:0007669"/>
    <property type="project" value="UniProtKB-KW"/>
</dbReference>
<feature type="domain" description="Helicase ATP-binding" evidence="13">
    <location>
        <begin position="1"/>
        <end position="133"/>
    </location>
</feature>
<dbReference type="EC" id="5.6.2.4" evidence="11"/>
<comment type="catalytic activity">
    <reaction evidence="12">
        <text>ATP + H2O = ADP + phosphate + H(+)</text>
        <dbReference type="Rhea" id="RHEA:13065"/>
        <dbReference type="ChEBI" id="CHEBI:15377"/>
        <dbReference type="ChEBI" id="CHEBI:15378"/>
        <dbReference type="ChEBI" id="CHEBI:30616"/>
        <dbReference type="ChEBI" id="CHEBI:43474"/>
        <dbReference type="ChEBI" id="CHEBI:456216"/>
        <dbReference type="EC" id="5.6.2.4"/>
    </reaction>
</comment>
<dbReference type="Pfam" id="PF18074">
    <property type="entry name" value="PriA_C"/>
    <property type="match status" value="1"/>
</dbReference>
<dbReference type="GO" id="GO:0005524">
    <property type="term" value="F:ATP binding"/>
    <property type="evidence" value="ECO:0007669"/>
    <property type="project" value="UniProtKB-KW"/>
</dbReference>
<dbReference type="InterPro" id="IPR014001">
    <property type="entry name" value="Helicase_ATP-bd"/>
</dbReference>
<feature type="non-terminal residue" evidence="15">
    <location>
        <position position="1"/>
    </location>
</feature>
<keyword evidence="8" id="KW-0067">ATP-binding</keyword>
<accession>A0A382ET31</accession>
<keyword evidence="5" id="KW-0378">Hydrolase</keyword>
<evidence type="ECO:0000256" key="12">
    <source>
        <dbReference type="ARBA" id="ARBA00048988"/>
    </source>
</evidence>
<dbReference type="SUPFAM" id="SSF52540">
    <property type="entry name" value="P-loop containing nucleoside triphosphate hydrolases"/>
    <property type="match status" value="1"/>
</dbReference>
<keyword evidence="6" id="KW-0347">Helicase</keyword>
<dbReference type="InterPro" id="IPR041236">
    <property type="entry name" value="PriA_C"/>
</dbReference>
<dbReference type="AlphaFoldDB" id="A0A382ET31"/>
<keyword evidence="1" id="KW-0639">Primosome</keyword>
<sequence>GRQCLVLVPEISLTPQTVSRFRERFSCPVVVLHSGLSDVTRLASWRNSREGSAAITIGTRSAIFTPLANPGMIIVDEEHDASFKQQEGFRYSARDLAVVRAKQEDIPIILGSATPCLESLHNCMIAKFEHLRLGKRAGEATPVTAEIVDISNSILESGFSEQLLYKIQKQLDLGNQVLVFINRRGFAPVLMCNSCGWIAECDKCIAQLTVHTKQPGLRCHHCGTINQLPDRCPTCKAVRLSTFGIGTQKIELFLEKRFPLVPVLRVDRDSIRSKKLFESMLGQVNSGNPCILLGTQMLAKGHHFPGITLVAVLDADSGLFSADFRGQEHVAQTITQVSGRAGRSNRKGEVLIQSRHAEHATLQSLAQGSYAEFAALLLKERKNSAMPPFSKLTLLRAEAVEMDAAIGFLSKVNFIITEMCRNGQFAIDRIGPIPAPMEKKAGKFRGQLILKSAPRGMMQEFLSQLCLRIEALRPPASVRWSVDVDAQDLT</sequence>
<evidence type="ECO:0000256" key="5">
    <source>
        <dbReference type="ARBA" id="ARBA00022801"/>
    </source>
</evidence>
<evidence type="ECO:0000256" key="3">
    <source>
        <dbReference type="ARBA" id="ARBA00022723"/>
    </source>
</evidence>
<dbReference type="PANTHER" id="PTHR30580">
    <property type="entry name" value="PRIMOSOMAL PROTEIN N"/>
    <property type="match status" value="1"/>
</dbReference>
<dbReference type="GO" id="GO:0006269">
    <property type="term" value="P:DNA replication, synthesis of primer"/>
    <property type="evidence" value="ECO:0007669"/>
    <property type="project" value="UniProtKB-KW"/>
</dbReference>
<evidence type="ECO:0000256" key="4">
    <source>
        <dbReference type="ARBA" id="ARBA00022741"/>
    </source>
</evidence>
<evidence type="ECO:0000256" key="6">
    <source>
        <dbReference type="ARBA" id="ARBA00022806"/>
    </source>
</evidence>
<dbReference type="PROSITE" id="PS51194">
    <property type="entry name" value="HELICASE_CTER"/>
    <property type="match status" value="1"/>
</dbReference>
<dbReference type="FunFam" id="3.40.50.300:FF:000489">
    <property type="entry name" value="Primosome assembly protein PriA"/>
    <property type="match status" value="1"/>
</dbReference>
<dbReference type="GO" id="GO:0043138">
    <property type="term" value="F:3'-5' DNA helicase activity"/>
    <property type="evidence" value="ECO:0007669"/>
    <property type="project" value="UniProtKB-EC"/>
</dbReference>
<dbReference type="Pfam" id="PF00270">
    <property type="entry name" value="DEAD"/>
    <property type="match status" value="1"/>
</dbReference>
<dbReference type="Gene3D" id="3.40.50.300">
    <property type="entry name" value="P-loop containing nucleotide triphosphate hydrolases"/>
    <property type="match status" value="2"/>
</dbReference>
<evidence type="ECO:0000256" key="9">
    <source>
        <dbReference type="ARBA" id="ARBA00023125"/>
    </source>
</evidence>
<dbReference type="PANTHER" id="PTHR30580:SF0">
    <property type="entry name" value="PRIMOSOMAL PROTEIN N"/>
    <property type="match status" value="1"/>
</dbReference>
<dbReference type="GO" id="GO:0006270">
    <property type="term" value="P:DNA replication initiation"/>
    <property type="evidence" value="ECO:0007669"/>
    <property type="project" value="TreeGrafter"/>
</dbReference>
<dbReference type="NCBIfam" id="TIGR00595">
    <property type="entry name" value="priA"/>
    <property type="match status" value="1"/>
</dbReference>
<evidence type="ECO:0000256" key="2">
    <source>
        <dbReference type="ARBA" id="ARBA00022705"/>
    </source>
</evidence>
<organism evidence="15">
    <name type="scientific">marine metagenome</name>
    <dbReference type="NCBI Taxonomy" id="408172"/>
    <lineage>
        <taxon>unclassified sequences</taxon>
        <taxon>metagenomes</taxon>
        <taxon>ecological metagenomes</taxon>
    </lineage>
</organism>
<dbReference type="GO" id="GO:0006310">
    <property type="term" value="P:DNA recombination"/>
    <property type="evidence" value="ECO:0007669"/>
    <property type="project" value="InterPro"/>
</dbReference>
<evidence type="ECO:0000256" key="7">
    <source>
        <dbReference type="ARBA" id="ARBA00022833"/>
    </source>
</evidence>
<name>A0A382ET31_9ZZZZ</name>
<evidence type="ECO:0000256" key="8">
    <source>
        <dbReference type="ARBA" id="ARBA00022840"/>
    </source>
</evidence>
<dbReference type="InterPro" id="IPR027417">
    <property type="entry name" value="P-loop_NTPase"/>
</dbReference>
<keyword evidence="7" id="KW-0862">Zinc</keyword>
<dbReference type="InterPro" id="IPR011545">
    <property type="entry name" value="DEAD/DEAH_box_helicase_dom"/>
</dbReference>
<evidence type="ECO:0000256" key="10">
    <source>
        <dbReference type="ARBA" id="ARBA00023235"/>
    </source>
</evidence>
<dbReference type="GO" id="GO:1990077">
    <property type="term" value="C:primosome complex"/>
    <property type="evidence" value="ECO:0007669"/>
    <property type="project" value="UniProtKB-KW"/>
</dbReference>
<dbReference type="GO" id="GO:0006302">
    <property type="term" value="P:double-strand break repair"/>
    <property type="evidence" value="ECO:0007669"/>
    <property type="project" value="InterPro"/>
</dbReference>
<evidence type="ECO:0000259" key="13">
    <source>
        <dbReference type="PROSITE" id="PS51192"/>
    </source>
</evidence>
<feature type="domain" description="Helicase C-terminal" evidence="14">
    <location>
        <begin position="211"/>
        <end position="384"/>
    </location>
</feature>
<keyword evidence="2" id="KW-0235">DNA replication</keyword>